<reference evidence="1 2" key="1">
    <citation type="submission" date="2019-08" db="EMBL/GenBank/DDBJ databases">
        <title>Genome of Vicingus serpentipes NCIMB 15042.</title>
        <authorList>
            <person name="Bowman J.P."/>
        </authorList>
    </citation>
    <scope>NUCLEOTIDE SEQUENCE [LARGE SCALE GENOMIC DNA]</scope>
    <source>
        <strain evidence="1 2">NCIMB 15042</strain>
    </source>
</reference>
<dbReference type="EMBL" id="VOOS01000005">
    <property type="protein sequence ID" value="TXB64286.1"/>
    <property type="molecule type" value="Genomic_DNA"/>
</dbReference>
<evidence type="ECO:0008006" key="3">
    <source>
        <dbReference type="Google" id="ProtNLM"/>
    </source>
</evidence>
<gene>
    <name evidence="1" type="ORF">FRY74_10865</name>
</gene>
<sequence>MNKLITISILFICFSLSSFGQILDLNKPLFSDEPFFNTNFIRLNKIKSIKGSRSTKKVKDIIRTKGLDFYYEFNAVGNLTMQISTFHDARLRKDTNVINYYYDTNNNLELIRKNDTYGYYSHEFSYDKLGGINKQTYCREENLCEAKNYFQLGNRYIIKSDSFSYQKLSDKQIQKTFYNNYKKPYKEQIDYYNELGYLSEKYTKFLIGNKKHKTTYKYDEKGRIIEVITNEDLSTSNTKTEKYYYDDFDNVLEIKIYENETYKISKQFLYDKTTFLLTAQLIQEVETEFIKIIQYQYTFFNGESTNLSLEDN</sequence>
<evidence type="ECO:0000313" key="2">
    <source>
        <dbReference type="Proteomes" id="UP000321721"/>
    </source>
</evidence>
<keyword evidence="2" id="KW-1185">Reference proteome</keyword>
<protein>
    <recommendedName>
        <fullName evidence="3">RHS repeat protein</fullName>
    </recommendedName>
</protein>
<name>A0A5C6RPM0_9FLAO</name>
<evidence type="ECO:0000313" key="1">
    <source>
        <dbReference type="EMBL" id="TXB64286.1"/>
    </source>
</evidence>
<dbReference type="Proteomes" id="UP000321721">
    <property type="component" value="Unassembled WGS sequence"/>
</dbReference>
<dbReference type="RefSeq" id="WP_147101477.1">
    <property type="nucleotide sequence ID" value="NZ_VOOS01000005.1"/>
</dbReference>
<comment type="caution">
    <text evidence="1">The sequence shown here is derived from an EMBL/GenBank/DDBJ whole genome shotgun (WGS) entry which is preliminary data.</text>
</comment>
<proteinExistence type="predicted"/>
<dbReference type="AlphaFoldDB" id="A0A5C6RPM0"/>
<dbReference type="OrthoDB" id="698211at2"/>
<accession>A0A5C6RPM0</accession>
<organism evidence="1 2">
    <name type="scientific">Vicingus serpentipes</name>
    <dbReference type="NCBI Taxonomy" id="1926625"/>
    <lineage>
        <taxon>Bacteria</taxon>
        <taxon>Pseudomonadati</taxon>
        <taxon>Bacteroidota</taxon>
        <taxon>Flavobacteriia</taxon>
        <taxon>Flavobacteriales</taxon>
        <taxon>Vicingaceae</taxon>
        <taxon>Vicingus</taxon>
    </lineage>
</organism>